<protein>
    <submittedName>
        <fullName evidence="1">Uncharacterized protein</fullName>
    </submittedName>
</protein>
<evidence type="ECO:0000313" key="2">
    <source>
        <dbReference type="Proteomes" id="UP000195667"/>
    </source>
</evidence>
<gene>
    <name evidence="1" type="ORF">CRENPOLYSF1_220032</name>
</gene>
<dbReference type="AlphaFoldDB" id="A0A1R4H6Q8"/>
<proteinExistence type="predicted"/>
<sequence length="43" mass="4824">MVHKGVINVREFIERISVIRNAPNVGYCMTAEYAAAIPPYNSK</sequence>
<accession>A0A1R4H6Q8</accession>
<name>A0A1R4H6Q8_9GAMM</name>
<dbReference type="Proteomes" id="UP000195667">
    <property type="component" value="Unassembled WGS sequence"/>
</dbReference>
<evidence type="ECO:0000313" key="1">
    <source>
        <dbReference type="EMBL" id="SJM91869.1"/>
    </source>
</evidence>
<organism evidence="1 2">
    <name type="scientific">Crenothrix polyspora</name>
    <dbReference type="NCBI Taxonomy" id="360316"/>
    <lineage>
        <taxon>Bacteria</taxon>
        <taxon>Pseudomonadati</taxon>
        <taxon>Pseudomonadota</taxon>
        <taxon>Gammaproteobacteria</taxon>
        <taxon>Methylococcales</taxon>
        <taxon>Crenotrichaceae</taxon>
        <taxon>Crenothrix</taxon>
    </lineage>
</organism>
<keyword evidence="2" id="KW-1185">Reference proteome</keyword>
<dbReference type="EMBL" id="FUKI01000096">
    <property type="protein sequence ID" value="SJM91869.1"/>
    <property type="molecule type" value="Genomic_DNA"/>
</dbReference>
<reference evidence="2" key="1">
    <citation type="submission" date="2017-02" db="EMBL/GenBank/DDBJ databases">
        <authorList>
            <person name="Daims H."/>
        </authorList>
    </citation>
    <scope>NUCLEOTIDE SEQUENCE [LARGE SCALE GENOMIC DNA]</scope>
</reference>